<evidence type="ECO:0000259" key="4">
    <source>
        <dbReference type="Pfam" id="PF01872"/>
    </source>
</evidence>
<comment type="pathway">
    <text evidence="1">Cofactor biosynthesis; riboflavin biosynthesis.</text>
</comment>
<evidence type="ECO:0000313" key="6">
    <source>
        <dbReference type="Proteomes" id="UP000064967"/>
    </source>
</evidence>
<dbReference type="STRING" id="1391654.AKJ09_11143"/>
<gene>
    <name evidence="5" type="ORF">AKJ09_11143</name>
</gene>
<dbReference type="PANTHER" id="PTHR38011:SF7">
    <property type="entry name" value="2,5-DIAMINO-6-RIBOSYLAMINO-4(3H)-PYRIMIDINONE 5'-PHOSPHATE REDUCTASE"/>
    <property type="match status" value="1"/>
</dbReference>
<keyword evidence="3" id="KW-0560">Oxidoreductase</keyword>
<dbReference type="EMBL" id="CP012333">
    <property type="protein sequence ID" value="AKV04480.1"/>
    <property type="molecule type" value="Genomic_DNA"/>
</dbReference>
<dbReference type="PANTHER" id="PTHR38011">
    <property type="entry name" value="DIHYDROFOLATE REDUCTASE FAMILY PROTEIN (AFU_ORTHOLOGUE AFUA_8G06820)"/>
    <property type="match status" value="1"/>
</dbReference>
<evidence type="ECO:0000313" key="5">
    <source>
        <dbReference type="EMBL" id="AKV04480.1"/>
    </source>
</evidence>
<dbReference type="GO" id="GO:0009231">
    <property type="term" value="P:riboflavin biosynthetic process"/>
    <property type="evidence" value="ECO:0007669"/>
    <property type="project" value="InterPro"/>
</dbReference>
<evidence type="ECO:0000256" key="3">
    <source>
        <dbReference type="ARBA" id="ARBA00023002"/>
    </source>
</evidence>
<dbReference type="SUPFAM" id="SSF53597">
    <property type="entry name" value="Dihydrofolate reductase-like"/>
    <property type="match status" value="1"/>
</dbReference>
<feature type="domain" description="Bacterial bifunctional deaminase-reductase C-terminal" evidence="4">
    <location>
        <begin position="23"/>
        <end position="238"/>
    </location>
</feature>
<dbReference type="Pfam" id="PF01872">
    <property type="entry name" value="RibD_C"/>
    <property type="match status" value="1"/>
</dbReference>
<accession>A0A0K1QGB6</accession>
<dbReference type="GO" id="GO:0008703">
    <property type="term" value="F:5-amino-6-(5-phosphoribosylamino)uracil reductase activity"/>
    <property type="evidence" value="ECO:0007669"/>
    <property type="project" value="InterPro"/>
</dbReference>
<sequence length="246" mass="26846">MGAMSRTKEGRAKGGRAKKASRPYVICHMVPSVDGRIVTSRWDIKTKLTPEYERTAQTFGANAWMIGRVSMEPYAGKAKVPARKGGKAIPRTDFIARRDAESYAIALDPSGKLTWKSNSIDEEHVVTVLTESVSDDYLAFLQSKGVSYLFGGKTSLNLKKVVEKLTKEFGIEKLLLEGGGKINGSFLAAGLVDELSLLVAPVADGSIGTPTLFDSEDRKAPARPLKLLSVEKRAGDLVWLRYRVKA</sequence>
<dbReference type="Proteomes" id="UP000064967">
    <property type="component" value="Chromosome"/>
</dbReference>
<keyword evidence="2" id="KW-0521">NADP</keyword>
<name>A0A0K1QGB6_9BACT</name>
<dbReference type="InterPro" id="IPR002734">
    <property type="entry name" value="RibDG_C"/>
</dbReference>
<organism evidence="5 6">
    <name type="scientific">Labilithrix luteola</name>
    <dbReference type="NCBI Taxonomy" id="1391654"/>
    <lineage>
        <taxon>Bacteria</taxon>
        <taxon>Pseudomonadati</taxon>
        <taxon>Myxococcota</taxon>
        <taxon>Polyangia</taxon>
        <taxon>Polyangiales</taxon>
        <taxon>Labilitrichaceae</taxon>
        <taxon>Labilithrix</taxon>
    </lineage>
</organism>
<dbReference type="InterPro" id="IPR050765">
    <property type="entry name" value="Riboflavin_Biosynth_HTPR"/>
</dbReference>
<reference evidence="5 6" key="1">
    <citation type="submission" date="2015-08" db="EMBL/GenBank/DDBJ databases">
        <authorList>
            <person name="Babu N.S."/>
            <person name="Beckwith C.J."/>
            <person name="Beseler K.G."/>
            <person name="Brison A."/>
            <person name="Carone J.V."/>
            <person name="Caskin T.P."/>
            <person name="Diamond M."/>
            <person name="Durham M.E."/>
            <person name="Foxe J.M."/>
            <person name="Go M."/>
            <person name="Henderson B.A."/>
            <person name="Jones I.B."/>
            <person name="McGettigan J.A."/>
            <person name="Micheletti S.J."/>
            <person name="Nasrallah M.E."/>
            <person name="Ortiz D."/>
            <person name="Piller C.R."/>
            <person name="Privatt S.R."/>
            <person name="Schneider S.L."/>
            <person name="Sharp S."/>
            <person name="Smith T.C."/>
            <person name="Stanton J.D."/>
            <person name="Ullery H.E."/>
            <person name="Wilson R.J."/>
            <person name="Serrano M.G."/>
            <person name="Buck G."/>
            <person name="Lee V."/>
            <person name="Wang Y."/>
            <person name="Carvalho R."/>
            <person name="Voegtly L."/>
            <person name="Shi R."/>
            <person name="Duckworth R."/>
            <person name="Johnson A."/>
            <person name="Loviza R."/>
            <person name="Walstead R."/>
            <person name="Shah Z."/>
            <person name="Kiflezghi M."/>
            <person name="Wade K."/>
            <person name="Ball S.L."/>
            <person name="Bradley K.W."/>
            <person name="Asai D.J."/>
            <person name="Bowman C.A."/>
            <person name="Russell D.A."/>
            <person name="Pope W.H."/>
            <person name="Jacobs-Sera D."/>
            <person name="Hendrix R.W."/>
            <person name="Hatfull G.F."/>
        </authorList>
    </citation>
    <scope>NUCLEOTIDE SEQUENCE [LARGE SCALE GENOMIC DNA]</scope>
    <source>
        <strain evidence="5 6">DSM 27648</strain>
    </source>
</reference>
<dbReference type="PATRIC" id="fig|1391654.3.peg.11308"/>
<dbReference type="KEGG" id="llu:AKJ09_11143"/>
<evidence type="ECO:0000256" key="2">
    <source>
        <dbReference type="ARBA" id="ARBA00022857"/>
    </source>
</evidence>
<evidence type="ECO:0000256" key="1">
    <source>
        <dbReference type="ARBA" id="ARBA00005104"/>
    </source>
</evidence>
<proteinExistence type="predicted"/>
<keyword evidence="6" id="KW-1185">Reference proteome</keyword>
<dbReference type="Gene3D" id="3.40.430.10">
    <property type="entry name" value="Dihydrofolate Reductase, subunit A"/>
    <property type="match status" value="1"/>
</dbReference>
<protein>
    <submittedName>
        <fullName evidence="5">Bifunctional deaminase-reductase domain protein</fullName>
    </submittedName>
</protein>
<dbReference type="AlphaFoldDB" id="A0A0K1QGB6"/>
<dbReference type="InterPro" id="IPR024072">
    <property type="entry name" value="DHFR-like_dom_sf"/>
</dbReference>